<keyword evidence="4 5" id="KW-0472">Membrane</keyword>
<evidence type="ECO:0000313" key="6">
    <source>
        <dbReference type="EMBL" id="EPA06473.1"/>
    </source>
</evidence>
<dbReference type="GO" id="GO:0016765">
    <property type="term" value="F:transferase activity, transferring alkyl or aryl (other than methyl) groups"/>
    <property type="evidence" value="ECO:0007669"/>
    <property type="project" value="InterPro"/>
</dbReference>
<protein>
    <submittedName>
        <fullName evidence="6">Prenyltransferase, UbiA family</fullName>
    </submittedName>
</protein>
<evidence type="ECO:0000256" key="4">
    <source>
        <dbReference type="ARBA" id="ARBA00023136"/>
    </source>
</evidence>
<dbReference type="AlphaFoldDB" id="S2E6V9"/>
<feature type="transmembrane region" description="Helical" evidence="5">
    <location>
        <begin position="99"/>
        <end position="117"/>
    </location>
</feature>
<keyword evidence="7" id="KW-1185">Reference proteome</keyword>
<name>S2E6V9_9ARCH</name>
<keyword evidence="6" id="KW-0808">Transferase</keyword>
<sequence length="301" mass="33082">MLSVAKLQNKNPKNIFGFILLLVKSRIIVYGFAIASLGTYFIANGFQVPDVFIILKITASTYLLALATYLYNDLTDLKVDSVNNTDTSYSSKKAEYKRILYATTMFFVIGVILAFSINPMVGLASLAFCGLAIAYSHPFTHLKNIFVIKTVVTALGGFIASMMGAFAAENISSLVLASSVIVFLFYFVNGPLNDIRDVKGDKSGGRRTIPIVIGVQNSFYLVNAIIFSVMSILVISFLLFNVHALGLTAGLLITGYLLVKIKKLSRNHMDKLLMNKTRTLVRNSMFAVQISLCFGFLITNI</sequence>
<feature type="transmembrane region" description="Helical" evidence="5">
    <location>
        <begin position="146"/>
        <end position="165"/>
    </location>
</feature>
<dbReference type="OrthoDB" id="11851at2157"/>
<dbReference type="PANTHER" id="PTHR42723:SF1">
    <property type="entry name" value="CHLOROPHYLL SYNTHASE, CHLOROPLASTIC"/>
    <property type="match status" value="1"/>
</dbReference>
<feature type="transmembrane region" description="Helical" evidence="5">
    <location>
        <begin position="171"/>
        <end position="188"/>
    </location>
</feature>
<dbReference type="Pfam" id="PF01040">
    <property type="entry name" value="UbiA"/>
    <property type="match status" value="1"/>
</dbReference>
<dbReference type="InterPro" id="IPR000537">
    <property type="entry name" value="UbiA_prenyltransferase"/>
</dbReference>
<feature type="transmembrane region" description="Helical" evidence="5">
    <location>
        <begin position="240"/>
        <end position="259"/>
    </location>
</feature>
<feature type="transmembrane region" description="Helical" evidence="5">
    <location>
        <begin position="27"/>
        <end position="46"/>
    </location>
</feature>
<accession>S2E6V9</accession>
<evidence type="ECO:0000256" key="2">
    <source>
        <dbReference type="ARBA" id="ARBA00022692"/>
    </source>
</evidence>
<dbReference type="GO" id="GO:0005886">
    <property type="term" value="C:plasma membrane"/>
    <property type="evidence" value="ECO:0007669"/>
    <property type="project" value="UniProtKB-SubCell"/>
</dbReference>
<dbReference type="RefSeq" id="WP_010190065.1">
    <property type="nucleotide sequence ID" value="NZ_AHJG01000049.1"/>
</dbReference>
<keyword evidence="3 5" id="KW-1133">Transmembrane helix</keyword>
<keyword evidence="2 5" id="KW-0812">Transmembrane</keyword>
<dbReference type="InterPro" id="IPR050475">
    <property type="entry name" value="Prenyltransferase_related"/>
</dbReference>
<feature type="transmembrane region" description="Helical" evidence="5">
    <location>
        <begin position="280"/>
        <end position="298"/>
    </location>
</feature>
<dbReference type="Proteomes" id="UP000014065">
    <property type="component" value="Unassembled WGS sequence"/>
</dbReference>
<feature type="transmembrane region" description="Helical" evidence="5">
    <location>
        <begin position="52"/>
        <end position="71"/>
    </location>
</feature>
<comment type="subcellular location">
    <subcellularLocation>
        <location evidence="1">Cell membrane</location>
        <topology evidence="1">Multi-pass membrane protein</topology>
    </subcellularLocation>
</comment>
<proteinExistence type="predicted"/>
<dbReference type="EMBL" id="AHJG01000049">
    <property type="protein sequence ID" value="EPA06473.1"/>
    <property type="molecule type" value="Genomic_DNA"/>
</dbReference>
<comment type="caution">
    <text evidence="6">The sequence shown here is derived from an EMBL/GenBank/DDBJ whole genome shotgun (WGS) entry which is preliminary data.</text>
</comment>
<dbReference type="InterPro" id="IPR044878">
    <property type="entry name" value="UbiA_sf"/>
</dbReference>
<organism evidence="6 7">
    <name type="scientific">Candidatus Nitrosarchaeum limnium BG20</name>
    <dbReference type="NCBI Taxonomy" id="859192"/>
    <lineage>
        <taxon>Archaea</taxon>
        <taxon>Nitrososphaerota</taxon>
        <taxon>Nitrososphaeria</taxon>
        <taxon>Nitrosopumilales</taxon>
        <taxon>Nitrosopumilaceae</taxon>
        <taxon>Nitrosarchaeum</taxon>
    </lineage>
</organism>
<feature type="transmembrane region" description="Helical" evidence="5">
    <location>
        <begin position="209"/>
        <end position="234"/>
    </location>
</feature>
<reference evidence="6 7" key="1">
    <citation type="journal article" date="2012" name="J. Bacteriol.">
        <title>Genome Sequence of "Candidatus Nitrosoarchaeum limnia" BG20, a Low-Salinity Ammonia-Oxidizing Archaeon from the San Francisco Bay Estuary.</title>
        <authorList>
            <person name="Mosier A.C."/>
            <person name="Allen E.E."/>
            <person name="Kim M."/>
            <person name="Ferriera S."/>
            <person name="Francis C.A."/>
        </authorList>
    </citation>
    <scope>NUCLEOTIDE SEQUENCE [LARGE SCALE GENOMIC DNA]</scope>
    <source>
        <strain evidence="6 7">BG20</strain>
    </source>
</reference>
<feature type="transmembrane region" description="Helical" evidence="5">
    <location>
        <begin position="123"/>
        <end position="139"/>
    </location>
</feature>
<dbReference type="PANTHER" id="PTHR42723">
    <property type="entry name" value="CHLOROPHYLL SYNTHASE"/>
    <property type="match status" value="1"/>
</dbReference>
<gene>
    <name evidence="6" type="ORF">BG20_I1903</name>
</gene>
<evidence type="ECO:0000256" key="1">
    <source>
        <dbReference type="ARBA" id="ARBA00004651"/>
    </source>
</evidence>
<evidence type="ECO:0000313" key="7">
    <source>
        <dbReference type="Proteomes" id="UP000014065"/>
    </source>
</evidence>
<evidence type="ECO:0000256" key="5">
    <source>
        <dbReference type="SAM" id="Phobius"/>
    </source>
</evidence>
<evidence type="ECO:0000256" key="3">
    <source>
        <dbReference type="ARBA" id="ARBA00022989"/>
    </source>
</evidence>
<dbReference type="Gene3D" id="1.10.357.140">
    <property type="entry name" value="UbiA prenyltransferase"/>
    <property type="match status" value="1"/>
</dbReference>